<reference evidence="5 6" key="1">
    <citation type="submission" date="2014-08" db="EMBL/GenBank/DDBJ databases">
        <authorList>
            <person name="Hassan Y.I."/>
            <person name="Lepp D."/>
            <person name="Zhou T."/>
        </authorList>
    </citation>
    <scope>NUCLEOTIDE SEQUENCE [LARGE SCALE GENOMIC DNA]</scope>
    <source>
        <strain evidence="5 6">IFO13584</strain>
    </source>
</reference>
<dbReference type="GO" id="GO:0003677">
    <property type="term" value="F:DNA binding"/>
    <property type="evidence" value="ECO:0007669"/>
    <property type="project" value="UniProtKB-UniRule"/>
</dbReference>
<evidence type="ECO:0000256" key="1">
    <source>
        <dbReference type="ARBA" id="ARBA00023125"/>
    </source>
</evidence>
<keyword evidence="1 2" id="KW-0238">DNA-binding</keyword>
<dbReference type="SUPFAM" id="SSF46689">
    <property type="entry name" value="Homeodomain-like"/>
    <property type="match status" value="1"/>
</dbReference>
<dbReference type="PROSITE" id="PS50977">
    <property type="entry name" value="HTH_TETR_2"/>
    <property type="match status" value="1"/>
</dbReference>
<dbReference type="AlphaFoldDB" id="A0A087M6B2"/>
<evidence type="ECO:0000313" key="5">
    <source>
        <dbReference type="EMBL" id="KFL32415.1"/>
    </source>
</evidence>
<evidence type="ECO:0000313" key="6">
    <source>
        <dbReference type="Proteomes" id="UP000028981"/>
    </source>
</evidence>
<gene>
    <name evidence="5" type="ORF">JP75_02330</name>
</gene>
<dbReference type="InterPro" id="IPR009057">
    <property type="entry name" value="Homeodomain-like_sf"/>
</dbReference>
<dbReference type="EMBL" id="JQGC01000002">
    <property type="protein sequence ID" value="KFL32415.1"/>
    <property type="molecule type" value="Genomic_DNA"/>
</dbReference>
<dbReference type="Pfam" id="PF00440">
    <property type="entry name" value="TetR_N"/>
    <property type="match status" value="1"/>
</dbReference>
<name>A0A087M6B2_9HYPH</name>
<accession>A0A087M6B2</accession>
<evidence type="ECO:0000256" key="2">
    <source>
        <dbReference type="PROSITE-ProRule" id="PRU00335"/>
    </source>
</evidence>
<organism evidence="5 6">
    <name type="scientific">Devosia riboflavina</name>
    <dbReference type="NCBI Taxonomy" id="46914"/>
    <lineage>
        <taxon>Bacteria</taxon>
        <taxon>Pseudomonadati</taxon>
        <taxon>Pseudomonadota</taxon>
        <taxon>Alphaproteobacteria</taxon>
        <taxon>Hyphomicrobiales</taxon>
        <taxon>Devosiaceae</taxon>
        <taxon>Devosia</taxon>
    </lineage>
</organism>
<keyword evidence="6" id="KW-1185">Reference proteome</keyword>
<feature type="compositionally biased region" description="Low complexity" evidence="3">
    <location>
        <begin position="1"/>
        <end position="10"/>
    </location>
</feature>
<proteinExistence type="predicted"/>
<dbReference type="Proteomes" id="UP000028981">
    <property type="component" value="Unassembled WGS sequence"/>
</dbReference>
<dbReference type="InterPro" id="IPR001647">
    <property type="entry name" value="HTH_TetR"/>
</dbReference>
<protein>
    <submittedName>
        <fullName evidence="5">TetR family transcriptional regulator</fullName>
    </submittedName>
</protein>
<dbReference type="OrthoDB" id="4541465at2"/>
<sequence>MDTTDGSSGANAGGQGATQRKTLSRETWLEAARKVLERRGISAVKIDALARQLKVTRGSFYFHFAGLSDLHAGLIDIWRQRNCAPFEALKQASIEGQVLFETVVRVWVDEKTFVPSLDLAIRDWARSSRILATEVETTDRLRLDLLTRAFRGMGYSDDESVVRARITYLHQIGYYAIGFKEPAADRKRYQPIYGRVLEGPLSQ</sequence>
<feature type="DNA-binding region" description="H-T-H motif" evidence="2">
    <location>
        <begin position="45"/>
        <end position="64"/>
    </location>
</feature>
<evidence type="ECO:0000256" key="3">
    <source>
        <dbReference type="SAM" id="MobiDB-lite"/>
    </source>
</evidence>
<dbReference type="Gene3D" id="1.10.357.10">
    <property type="entry name" value="Tetracycline Repressor, domain 2"/>
    <property type="match status" value="1"/>
</dbReference>
<evidence type="ECO:0000259" key="4">
    <source>
        <dbReference type="PROSITE" id="PS50977"/>
    </source>
</evidence>
<feature type="region of interest" description="Disordered" evidence="3">
    <location>
        <begin position="1"/>
        <end position="23"/>
    </location>
</feature>
<dbReference type="RefSeq" id="WP_035078682.1">
    <property type="nucleotide sequence ID" value="NZ_JQGC01000002.1"/>
</dbReference>
<feature type="domain" description="HTH tetR-type" evidence="4">
    <location>
        <begin position="22"/>
        <end position="82"/>
    </location>
</feature>
<dbReference type="STRING" id="46914.JP75_02330"/>
<comment type="caution">
    <text evidence="5">The sequence shown here is derived from an EMBL/GenBank/DDBJ whole genome shotgun (WGS) entry which is preliminary data.</text>
</comment>